<dbReference type="Pfam" id="PF23273">
    <property type="entry name" value="DUF7076"/>
    <property type="match status" value="1"/>
</dbReference>
<evidence type="ECO:0000259" key="5">
    <source>
        <dbReference type="Pfam" id="PF12584"/>
    </source>
</evidence>
<dbReference type="PANTHER" id="PTHR13251:SF3">
    <property type="entry name" value="TRAFFICKING PROTEIN PARTICLE COMPLEX SUBUNIT 10"/>
    <property type="match status" value="1"/>
</dbReference>
<dbReference type="Pfam" id="PF23036">
    <property type="entry name" value="TRAPPC10_1st"/>
    <property type="match status" value="1"/>
</dbReference>
<feature type="domain" description="TRAPPC10/Trs130 N-terminal" evidence="6">
    <location>
        <begin position="5"/>
        <end position="183"/>
    </location>
</feature>
<dbReference type="InterPro" id="IPR022233">
    <property type="entry name" value="TRAPPC10/Trs130_C"/>
</dbReference>
<dbReference type="PANTHER" id="PTHR13251">
    <property type="entry name" value="EPILEPSY HOLOPROSENCEPHALY CANDIDATE 1/TMEM1"/>
    <property type="match status" value="1"/>
</dbReference>
<protein>
    <recommendedName>
        <fullName evidence="12">Trafficking protein particle complex subunit 11 domain-containing protein</fullName>
    </recommendedName>
</protein>
<evidence type="ECO:0008006" key="12">
    <source>
        <dbReference type="Google" id="ProtNLM"/>
    </source>
</evidence>
<evidence type="ECO:0000259" key="9">
    <source>
        <dbReference type="Pfam" id="PF24967"/>
    </source>
</evidence>
<dbReference type="AlphaFoldDB" id="A0A1E3QNL4"/>
<gene>
    <name evidence="10" type="ORF">BABINDRAFT_9341</name>
</gene>
<dbReference type="GO" id="GO:0005829">
    <property type="term" value="C:cytosol"/>
    <property type="evidence" value="ECO:0007669"/>
    <property type="project" value="GOC"/>
</dbReference>
<name>A0A1E3QNL4_9ASCO</name>
<evidence type="ECO:0000256" key="4">
    <source>
        <dbReference type="SAM" id="MobiDB-lite"/>
    </source>
</evidence>
<dbReference type="OrthoDB" id="10256906at2759"/>
<dbReference type="Pfam" id="PF23274">
    <property type="entry name" value="DUF7077"/>
    <property type="match status" value="1"/>
</dbReference>
<dbReference type="Proteomes" id="UP000094336">
    <property type="component" value="Unassembled WGS sequence"/>
</dbReference>
<feature type="domain" description="DUF7076" evidence="7">
    <location>
        <begin position="612"/>
        <end position="719"/>
    </location>
</feature>
<dbReference type="InterPro" id="IPR055504">
    <property type="entry name" value="DUF7076"/>
</dbReference>
<feature type="compositionally biased region" description="Polar residues" evidence="4">
    <location>
        <begin position="196"/>
        <end position="205"/>
    </location>
</feature>
<evidence type="ECO:0000256" key="3">
    <source>
        <dbReference type="ARBA" id="ARBA00023034"/>
    </source>
</evidence>
<dbReference type="InterPro" id="IPR045126">
    <property type="entry name" value="TRAPPC10/Trs130"/>
</dbReference>
<comment type="subcellular location">
    <subcellularLocation>
        <location evidence="1">Golgi apparatus</location>
    </subcellularLocation>
</comment>
<organism evidence="10 11">
    <name type="scientific">Babjeviella inositovora NRRL Y-12698</name>
    <dbReference type="NCBI Taxonomy" id="984486"/>
    <lineage>
        <taxon>Eukaryota</taxon>
        <taxon>Fungi</taxon>
        <taxon>Dikarya</taxon>
        <taxon>Ascomycota</taxon>
        <taxon>Saccharomycotina</taxon>
        <taxon>Pichiomycetes</taxon>
        <taxon>Serinales incertae sedis</taxon>
        <taxon>Babjeviella</taxon>
    </lineage>
</organism>
<sequence>MPTTHIGYYDPFDVFPLISTELRAHLPLTNVHWKPSFTPAGAKPLSLRSIPALPVQFAEEIPNVDQQHEETPPLLRMMLVQCDSLDIYRAQVRPLVQQWLKLSVEQCRQPIEWLIVFYAPGAVSVKKSTALLEKLKVDFNGTGERVVKICGEELKSVLNQQWNGLMSALKISLVSSFDERISLLHREEAPERYQSPKESTGNSTKAGGPQDGSDSPDRDDTPPGSDSEGLPWIKFLVQMEKMALLYQDLKMFQDAMNQYRFILRFVHTQLPLFVLSDHIDKLPAMDDFSFTSYVSKMASIKAMKEPGSVNPSLFQYRCHLFVQQTSLLQQLSFGTHFSQIIPANFSVDHLLELLACVKAFVTELLTLPKSTHDARLVAEWSYVVVDGYLKLLSQVTDPASTADFAEKLDSKAELAELLGDLQFAQRSNAMFLANSITDFRVNLHSTMDEISLDEPSPVYSLTYPPLVSMILSKANYISCLSDLTQGIIKKYSSLKTSTKPNTVDALSIDLAMIECVYRQNYATAKAILRDSFAFYYQQGWSEIGGFVMELYLKCLENLMASEETDDTTRDLLMCYLDGLIRLAHLRSLEQTDRDMQGLWKKLTNLTFSPEAERLVYPLGNLWRAEIFPYIEHLPSDRIRLSLTIVSPFNLSISVDSVSLSVRNVNDFDEQVVFDSPSVVLSPGKTTVSVESRDMVMGHFQPCDLTVRVNSFIDLVHDFSDTPPVFLYPHPSNLTLDAFVPLVTDLGGAKTLSLRLTNGIQRIAHASIEFWSGTPDLNLLIGSKQGMVGRSRLNPDRQIAVLSNSSDLLSVRFSDVLPQDELVIDIPYLLASQTLKLKAKLTYENEQGEVFSHVLKVLDLDIALPVGVTVQDLFKSHKLYARFSVGVVNNSQPLRIGACNLTCDAGYDIATAQTYPGSVLAFMSQPVSVFYKIEPKDSHSVTGSDTLRMHIRYRNLHEECLLVLNTRFQAFVADHSEFADYLVVFQSLLKRCVFDLVLFSTTQVVTLTSTIQELDPECVLNHIRPEARSRAVIALFSLFLQPFQVGIIITNAISYNSIDRQLYLPVPIPLVNIIHMVEFQYDVDARYVVGEPIEMRICVDSTRHWRGETKTAERGQIVEAEASGRKVEPPVNNLMDTIIPTVPEKPKKRVNFKKSETESGPRDDLFVLDLQTSENWLVSGNRRANFQVAKDAAKQHSRVFNVVLAPLKVGKLPLPKVTIRYLNDEDEHYNDEEYVMVVDNKNETQAIMIIPELDQITFTF</sequence>
<evidence type="ECO:0000313" key="10">
    <source>
        <dbReference type="EMBL" id="ODQ78577.1"/>
    </source>
</evidence>
<dbReference type="InterPro" id="IPR055505">
    <property type="entry name" value="DUF7077"/>
</dbReference>
<dbReference type="RefSeq" id="XP_018983905.1">
    <property type="nucleotide sequence ID" value="XM_019132947.1"/>
</dbReference>
<accession>A0A1E3QNL4</accession>
<feature type="region of interest" description="Disordered" evidence="4">
    <location>
        <begin position="188"/>
        <end position="229"/>
    </location>
</feature>
<dbReference type="GeneID" id="30150800"/>
<feature type="domain" description="Trs130 NTS" evidence="9">
    <location>
        <begin position="355"/>
        <end position="563"/>
    </location>
</feature>
<dbReference type="EMBL" id="KV454435">
    <property type="protein sequence ID" value="ODQ78577.1"/>
    <property type="molecule type" value="Genomic_DNA"/>
</dbReference>
<keyword evidence="2" id="KW-0813">Transport</keyword>
<dbReference type="GO" id="GO:0006891">
    <property type="term" value="P:intra-Golgi vesicle-mediated transport"/>
    <property type="evidence" value="ECO:0007669"/>
    <property type="project" value="TreeGrafter"/>
</dbReference>
<dbReference type="Pfam" id="PF12584">
    <property type="entry name" value="TRAPPC10"/>
    <property type="match status" value="1"/>
</dbReference>
<reference evidence="11" key="1">
    <citation type="submission" date="2016-05" db="EMBL/GenBank/DDBJ databases">
        <title>Comparative genomics of biotechnologically important yeasts.</title>
        <authorList>
            <consortium name="DOE Joint Genome Institute"/>
            <person name="Riley R."/>
            <person name="Haridas S."/>
            <person name="Wolfe K.H."/>
            <person name="Lopes M.R."/>
            <person name="Hittinger C.T."/>
            <person name="Goker M."/>
            <person name="Salamov A."/>
            <person name="Wisecaver J."/>
            <person name="Long T.M."/>
            <person name="Aerts A.L."/>
            <person name="Barry K."/>
            <person name="Choi C."/>
            <person name="Clum A."/>
            <person name="Coughlan A.Y."/>
            <person name="Deshpande S."/>
            <person name="Douglass A.P."/>
            <person name="Hanson S.J."/>
            <person name="Klenk H.-P."/>
            <person name="Labutti K."/>
            <person name="Lapidus A."/>
            <person name="Lindquist E."/>
            <person name="Lipzen A."/>
            <person name="Meier-Kolthoff J.P."/>
            <person name="Ohm R.A."/>
            <person name="Otillar R.P."/>
            <person name="Pangilinan J."/>
            <person name="Peng Y."/>
            <person name="Rokas A."/>
            <person name="Rosa C.A."/>
            <person name="Scheuner C."/>
            <person name="Sibirny A.A."/>
            <person name="Slot J.C."/>
            <person name="Stielow J.B."/>
            <person name="Sun H."/>
            <person name="Kurtzman C.P."/>
            <person name="Blackwell M."/>
            <person name="Grigoriev I.V."/>
            <person name="Jeffries T.W."/>
        </authorList>
    </citation>
    <scope>NUCLEOTIDE SEQUENCE [LARGE SCALE GENOMIC DNA]</scope>
    <source>
        <strain evidence="11">NRRL Y-12698</strain>
    </source>
</reference>
<dbReference type="STRING" id="984486.A0A1E3QNL4"/>
<proteinExistence type="predicted"/>
<dbReference type="InterPro" id="IPR056913">
    <property type="entry name" value="TRAPPC10/Trs130_N"/>
</dbReference>
<evidence type="ECO:0000313" key="11">
    <source>
        <dbReference type="Proteomes" id="UP000094336"/>
    </source>
</evidence>
<evidence type="ECO:0000256" key="2">
    <source>
        <dbReference type="ARBA" id="ARBA00022448"/>
    </source>
</evidence>
<dbReference type="Pfam" id="PF24967">
    <property type="entry name" value="NTS_TR130"/>
    <property type="match status" value="1"/>
</dbReference>
<dbReference type="InterPro" id="IPR056916">
    <property type="entry name" value="NTS_TR130"/>
</dbReference>
<evidence type="ECO:0000259" key="7">
    <source>
        <dbReference type="Pfam" id="PF23273"/>
    </source>
</evidence>
<evidence type="ECO:0000256" key="1">
    <source>
        <dbReference type="ARBA" id="ARBA00004555"/>
    </source>
</evidence>
<keyword evidence="11" id="KW-1185">Reference proteome</keyword>
<keyword evidence="3" id="KW-0333">Golgi apparatus</keyword>
<evidence type="ECO:0000259" key="6">
    <source>
        <dbReference type="Pfam" id="PF23036"/>
    </source>
</evidence>
<dbReference type="GO" id="GO:1990071">
    <property type="term" value="C:TRAPPII protein complex"/>
    <property type="evidence" value="ECO:0007669"/>
    <property type="project" value="InterPro"/>
</dbReference>
<feature type="domain" description="TRAPPC10/Trs130 C-terminal" evidence="5">
    <location>
        <begin position="1064"/>
        <end position="1249"/>
    </location>
</feature>
<feature type="domain" description="DUF7077" evidence="8">
    <location>
        <begin position="731"/>
        <end position="852"/>
    </location>
</feature>
<dbReference type="GO" id="GO:0034498">
    <property type="term" value="P:early endosome to Golgi transport"/>
    <property type="evidence" value="ECO:0007669"/>
    <property type="project" value="TreeGrafter"/>
</dbReference>
<evidence type="ECO:0000259" key="8">
    <source>
        <dbReference type="Pfam" id="PF23274"/>
    </source>
</evidence>